<proteinExistence type="predicted"/>
<keyword evidence="1" id="KW-0812">Transmembrane</keyword>
<dbReference type="Proteomes" id="UP000011086">
    <property type="component" value="Unassembled WGS sequence"/>
</dbReference>
<keyword evidence="1" id="KW-0472">Membrane</keyword>
<sequence>MVPVETPILRTFPRELDPVGGFGGEFISPPFGSVVEILHQLSNLWIIDLERLPLFKEGFGLVDGWRRRPGRQYPAPLNRGVVVVVVVVMVIVVIVVVVVVVVVVFVVVVRVMVVALWRRGCGRADGE</sequence>
<evidence type="ECO:0000256" key="1">
    <source>
        <dbReference type="SAM" id="Phobius"/>
    </source>
</evidence>
<protein>
    <submittedName>
        <fullName evidence="2">Uncharacterized protein</fullName>
    </submittedName>
</protein>
<name>A0AA97NMP2_PYRO3</name>
<gene>
    <name evidence="2" type="ORF">OOU_Y34scaffold01005g7</name>
</gene>
<organism evidence="2">
    <name type="scientific">Pyricularia oryzae (strain Y34)</name>
    <name type="common">Rice blast fungus</name>
    <name type="synonym">Magnaporthe oryzae</name>
    <dbReference type="NCBI Taxonomy" id="1143189"/>
    <lineage>
        <taxon>Eukaryota</taxon>
        <taxon>Fungi</taxon>
        <taxon>Dikarya</taxon>
        <taxon>Ascomycota</taxon>
        <taxon>Pezizomycotina</taxon>
        <taxon>Sordariomycetes</taxon>
        <taxon>Sordariomycetidae</taxon>
        <taxon>Magnaporthales</taxon>
        <taxon>Pyriculariaceae</taxon>
        <taxon>Pyricularia</taxon>
    </lineage>
</organism>
<feature type="transmembrane region" description="Helical" evidence="1">
    <location>
        <begin position="81"/>
        <end position="109"/>
    </location>
</feature>
<dbReference type="EMBL" id="JH793307">
    <property type="protein sequence ID" value="ELQ32983.1"/>
    <property type="molecule type" value="Genomic_DNA"/>
</dbReference>
<reference evidence="2" key="1">
    <citation type="journal article" date="2012" name="PLoS Genet.">
        <title>Comparative analysis of the genomes of two field isolates of the rice blast fungus Magnaporthe oryzae.</title>
        <authorList>
            <person name="Xue M."/>
            <person name="Yang J."/>
            <person name="Li Z."/>
            <person name="Hu S."/>
            <person name="Yao N."/>
            <person name="Dean R.A."/>
            <person name="Zhao W."/>
            <person name="Shen M."/>
            <person name="Zhang H."/>
            <person name="Li C."/>
            <person name="Liu L."/>
            <person name="Cao L."/>
            <person name="Xu X."/>
            <person name="Xing Y."/>
            <person name="Hsiang T."/>
            <person name="Zhang Z."/>
            <person name="Xu J.R."/>
            <person name="Peng Y.L."/>
        </authorList>
    </citation>
    <scope>NUCLEOTIDE SEQUENCE</scope>
    <source>
        <strain evidence="2">Y34</strain>
    </source>
</reference>
<evidence type="ECO:0000313" key="2">
    <source>
        <dbReference type="EMBL" id="ELQ32983.1"/>
    </source>
</evidence>
<keyword evidence="1" id="KW-1133">Transmembrane helix</keyword>
<dbReference type="AlphaFoldDB" id="A0AA97NMP2"/>
<accession>A0AA97NMP2</accession>